<dbReference type="Pfam" id="PF16510">
    <property type="entry name" value="P22_portal"/>
    <property type="match status" value="1"/>
</dbReference>
<feature type="coiled-coil region" evidence="1">
    <location>
        <begin position="587"/>
        <end position="614"/>
    </location>
</feature>
<comment type="caution">
    <text evidence="3">The sequence shown here is derived from an EMBL/GenBank/DDBJ whole genome shotgun (WGS) entry which is preliminary data.</text>
</comment>
<keyword evidence="4" id="KW-1185">Reference proteome</keyword>
<evidence type="ECO:0000313" key="3">
    <source>
        <dbReference type="EMBL" id="PZX29465.1"/>
    </source>
</evidence>
<keyword evidence="1" id="KW-0175">Coiled coil</keyword>
<name>A0A2W7PS68_9BURK</name>
<evidence type="ECO:0000256" key="1">
    <source>
        <dbReference type="SAM" id="Coils"/>
    </source>
</evidence>
<sequence length="694" mass="78227">MAESKDDNKRVKEAHKRFARCQEAESEFRNLFLDDLRFVNGDSDNGWQWPEEVWKSREAERRPRLTVNKTKQHNRQITNDARQNKPSVRVSPVDGGADKKTAEIINGIIRHIEANSSADTAYDTAAEFAVDGGIGYWRVITDYASDDSFEQEIYIKRVKNPMNVYLDPDIQEADGSDAKFGFVFEDLLKEEFEARYPGFDAVGWPMEGGSDWLSKDKIRLAEYFHVVDVEDTLIADEQGNVIRMSEVRPEDKAMIEAMPKQRTRKVKRRTVKWCLIAGDQEIEYNDWPGRYIPIVRVVGEEVDIDGKTERKGHTRYLKDPARMYNYWTSSAVEFVALQGKTPWVGPAEAREGYERYWDTANTANHSYLPYNHLDETGGVIPPPQRQQPPVMAAAYIQGMQTAAEELKMASGQYDASMGAKSNETSGRAIMARQREGDTATFHFVDNVARAIKYTGMILVDLIPKIYDTPRVVRILGEDGSEDTVQIDPTQKQSVVESKDLAGEIQTIYNPGVGRYDVTVRVGPSYTTRRQEAFDAMTQMAQGNPQLLQQAGDLIMKAADFPMADELAERLEKFLPPGVKDDKESPEAAALKQQMQELQAQLQTLGQEYNKLHEDKETDREKNRIAAFQAETDRAVKLAPYLPPESASYLAAVAARQMVDSPDIYPGVPMQPQMAPPVSQEASPEAPPSAGFLIL</sequence>
<dbReference type="Proteomes" id="UP000249638">
    <property type="component" value="Unassembled WGS sequence"/>
</dbReference>
<organism evidence="3 4">
    <name type="scientific">Cupriavidus phytorum</name>
    <dbReference type="NCBI Taxonomy" id="3024399"/>
    <lineage>
        <taxon>Bacteria</taxon>
        <taxon>Pseudomonadati</taxon>
        <taxon>Pseudomonadota</taxon>
        <taxon>Betaproteobacteria</taxon>
        <taxon>Burkholderiales</taxon>
        <taxon>Burkholderiaceae</taxon>
        <taxon>Cupriavidus</taxon>
    </lineage>
</organism>
<feature type="compositionally biased region" description="Polar residues" evidence="2">
    <location>
        <begin position="75"/>
        <end position="86"/>
    </location>
</feature>
<dbReference type="EMBL" id="QKZN01000004">
    <property type="protein sequence ID" value="PZX29465.1"/>
    <property type="molecule type" value="Genomic_DNA"/>
</dbReference>
<accession>A0A2W7PS68</accession>
<feature type="region of interest" description="Disordered" evidence="2">
    <location>
        <begin position="663"/>
        <end position="694"/>
    </location>
</feature>
<protein>
    <submittedName>
        <fullName evidence="3">Phage P22-like portal protein</fullName>
    </submittedName>
</protein>
<gene>
    <name evidence="3" type="ORF">C7416_104470</name>
</gene>
<dbReference type="AlphaFoldDB" id="A0A2W7PS68"/>
<feature type="region of interest" description="Disordered" evidence="2">
    <location>
        <begin position="69"/>
        <end position="96"/>
    </location>
</feature>
<proteinExistence type="predicted"/>
<evidence type="ECO:0000313" key="4">
    <source>
        <dbReference type="Proteomes" id="UP000249638"/>
    </source>
</evidence>
<evidence type="ECO:0000256" key="2">
    <source>
        <dbReference type="SAM" id="MobiDB-lite"/>
    </source>
</evidence>
<reference evidence="3" key="1">
    <citation type="submission" date="2018-06" db="EMBL/GenBank/DDBJ databases">
        <title>Genomic Encyclopedia of Type Strains, Phase IV (KMG-V): Genome sequencing to study the core and pangenomes of soil and plant-associated prokaryotes.</title>
        <authorList>
            <person name="Whitman W."/>
        </authorList>
    </citation>
    <scope>NUCLEOTIDE SEQUENCE [LARGE SCALE GENOMIC DNA]</scope>
    <source>
        <strain evidence="3">MLR2-44</strain>
    </source>
</reference>
<dbReference type="InterPro" id="IPR032427">
    <property type="entry name" value="P22_portal"/>
</dbReference>